<comment type="caution">
    <text evidence="7">The sequence shown here is derived from an EMBL/GenBank/DDBJ whole genome shotgun (WGS) entry which is preliminary data.</text>
</comment>
<keyword evidence="5 6" id="KW-0720">Serine protease</keyword>
<dbReference type="RefSeq" id="WP_187559202.1">
    <property type="nucleotide sequence ID" value="NZ_JACRTP010000008.1"/>
</dbReference>
<name>A0ABR7PED4_9FIRM</name>
<dbReference type="SUPFAM" id="SSF50494">
    <property type="entry name" value="Trypsin-like serine proteases"/>
    <property type="match status" value="1"/>
</dbReference>
<evidence type="ECO:0000256" key="3">
    <source>
        <dbReference type="ARBA" id="ARBA00022729"/>
    </source>
</evidence>
<accession>A0ABR7PED4</accession>
<feature type="chain" id="PRO_5044958516" description="Serine protease" evidence="6">
    <location>
        <begin position="24"/>
        <end position="303"/>
    </location>
</feature>
<proteinExistence type="inferred from homology"/>
<dbReference type="InterPro" id="IPR009003">
    <property type="entry name" value="Peptidase_S1_PA"/>
</dbReference>
<keyword evidence="3 6" id="KW-0732">Signal</keyword>
<feature type="signal peptide" evidence="6">
    <location>
        <begin position="1"/>
        <end position="23"/>
    </location>
</feature>
<evidence type="ECO:0000313" key="7">
    <source>
        <dbReference type="EMBL" id="MBC8629785.1"/>
    </source>
</evidence>
<keyword evidence="4 6" id="KW-0378">Hydrolase</keyword>
<dbReference type="PANTHER" id="PTHR15462">
    <property type="entry name" value="SERINE PROTEASE"/>
    <property type="match status" value="1"/>
</dbReference>
<dbReference type="PANTHER" id="PTHR15462:SF8">
    <property type="entry name" value="SERINE PROTEASE"/>
    <property type="match status" value="1"/>
</dbReference>
<dbReference type="EMBL" id="JACRTP010000008">
    <property type="protein sequence ID" value="MBC8629785.1"/>
    <property type="molecule type" value="Genomic_DNA"/>
</dbReference>
<dbReference type="EC" id="3.4.21.-" evidence="6"/>
<dbReference type="InterPro" id="IPR050966">
    <property type="entry name" value="Glutamyl_endopeptidase"/>
</dbReference>
<keyword evidence="2 6" id="KW-0645">Protease</keyword>
<evidence type="ECO:0000256" key="6">
    <source>
        <dbReference type="RuleBase" id="RU004296"/>
    </source>
</evidence>
<comment type="similarity">
    <text evidence="1 6">Belongs to the peptidase S1B family.</text>
</comment>
<organism evidence="7 8">
    <name type="scientific">Blautia stercoris</name>
    <dbReference type="NCBI Taxonomy" id="871664"/>
    <lineage>
        <taxon>Bacteria</taxon>
        <taxon>Bacillati</taxon>
        <taxon>Bacillota</taxon>
        <taxon>Clostridia</taxon>
        <taxon>Lachnospirales</taxon>
        <taxon>Lachnospiraceae</taxon>
        <taxon>Blautia</taxon>
    </lineage>
</organism>
<protein>
    <recommendedName>
        <fullName evidence="6">Serine protease</fullName>
        <ecNumber evidence="6">3.4.21.-</ecNumber>
    </recommendedName>
</protein>
<keyword evidence="8" id="KW-1185">Reference proteome</keyword>
<sequence length="303" mass="33691">MKQIRLLFLGVILSIMTSISVFANSNVVETEIEQKNCQDISKNMETGEILLNEIPTTLNNPSSGTTDSFIPSGIKEDKPLTREIIGKDNRYKITDTTTFPNSAICYAEMKFPNSDSIYVGTAWMYGNRVAVTAGHCVYDSSLGGWAEWVRIYPGSNGSESLYGVYYASVLHTDTKYVKSENSNYDWGLLEFTSNIGSQTGYFGASWTTDSLVGTWVVLRGYPAEKSACLWTMSGKIATSGTFKLGYYIDSTGGQSGSPIYKVTNGNYQSLGIHTNYSPTNEYNEAERIDKSLFEIMNQYRIEF</sequence>
<evidence type="ECO:0000256" key="2">
    <source>
        <dbReference type="ARBA" id="ARBA00022670"/>
    </source>
</evidence>
<dbReference type="Proteomes" id="UP000661649">
    <property type="component" value="Unassembled WGS sequence"/>
</dbReference>
<dbReference type="InterPro" id="IPR008256">
    <property type="entry name" value="Peptidase_S1B"/>
</dbReference>
<gene>
    <name evidence="7" type="ORF">H8712_14455</name>
</gene>
<dbReference type="InterPro" id="IPR043504">
    <property type="entry name" value="Peptidase_S1_PA_chymotrypsin"/>
</dbReference>
<dbReference type="Gene3D" id="2.40.10.10">
    <property type="entry name" value="Trypsin-like serine proteases"/>
    <property type="match status" value="2"/>
</dbReference>
<reference evidence="7 8" key="1">
    <citation type="submission" date="2020-08" db="EMBL/GenBank/DDBJ databases">
        <title>Genome public.</title>
        <authorList>
            <person name="Liu C."/>
            <person name="Sun Q."/>
        </authorList>
    </citation>
    <scope>NUCLEOTIDE SEQUENCE [LARGE SCALE GENOMIC DNA]</scope>
    <source>
        <strain evidence="7 8">3_YM_SP_D4_24.mj</strain>
    </source>
</reference>
<evidence type="ECO:0000256" key="1">
    <source>
        <dbReference type="ARBA" id="ARBA00008764"/>
    </source>
</evidence>
<evidence type="ECO:0000256" key="4">
    <source>
        <dbReference type="ARBA" id="ARBA00022801"/>
    </source>
</evidence>
<dbReference type="PRINTS" id="PR00839">
    <property type="entry name" value="V8PROTEASE"/>
</dbReference>
<evidence type="ECO:0000256" key="5">
    <source>
        <dbReference type="ARBA" id="ARBA00022825"/>
    </source>
</evidence>
<evidence type="ECO:0000313" key="8">
    <source>
        <dbReference type="Proteomes" id="UP000661649"/>
    </source>
</evidence>